<feature type="transmembrane region" description="Helical" evidence="7">
    <location>
        <begin position="187"/>
        <end position="206"/>
    </location>
</feature>
<keyword evidence="5 7" id="KW-0472">Membrane</keyword>
<feature type="chain" id="PRO_5002242702" description="SH3b domain-containing protein" evidence="8">
    <location>
        <begin position="24"/>
        <end position="217"/>
    </location>
</feature>
<dbReference type="FunCoup" id="A0A0D2GLV9">
    <property type="interactions" value="24"/>
</dbReference>
<keyword evidence="3 8" id="KW-0732">Signal</keyword>
<dbReference type="EMBL" id="AZAC01000002">
    <property type="protein sequence ID" value="KIX15687.1"/>
    <property type="molecule type" value="Genomic_DNA"/>
</dbReference>
<dbReference type="STRING" id="1429043.X474_02245"/>
<sequence length="217" mass="24328">MFHCRTALLTIVALFLLNLPALAGETQYITDQLKVTVRTGPSLENKIVHVLSSGDMVVMVEKGEKGWAKVRLPDGTEGWMKYQYLQTEQTAGLKLKALNPEDKEDLTTRLTELTQANQELTNQLAEAEKQEAETKEKLEALTVKSQGVLDLQKAHENLKQEFKAQTAKIDEMTTEVDSIKFSSNLQWFLAGAGVLILGWLIGLAMGKRKKRYSSNIY</sequence>
<protein>
    <recommendedName>
        <fullName evidence="9">SH3b domain-containing protein</fullName>
    </recommendedName>
</protein>
<feature type="signal peptide" evidence="8">
    <location>
        <begin position="1"/>
        <end position="23"/>
    </location>
</feature>
<keyword evidence="2 7" id="KW-0812">Transmembrane</keyword>
<comment type="caution">
    <text evidence="10">The sequence shown here is derived from an EMBL/GenBank/DDBJ whole genome shotgun (WGS) entry which is preliminary data.</text>
</comment>
<dbReference type="Pfam" id="PF08239">
    <property type="entry name" value="SH3_3"/>
    <property type="match status" value="1"/>
</dbReference>
<dbReference type="Proteomes" id="UP000032233">
    <property type="component" value="Unassembled WGS sequence"/>
</dbReference>
<accession>A0A0D2GLV9</accession>
<gene>
    <name evidence="10" type="ORF">X474_02245</name>
</gene>
<evidence type="ECO:0000256" key="1">
    <source>
        <dbReference type="ARBA" id="ARBA00004167"/>
    </source>
</evidence>
<dbReference type="PROSITE" id="PS51781">
    <property type="entry name" value="SH3B"/>
    <property type="match status" value="1"/>
</dbReference>
<evidence type="ECO:0000313" key="11">
    <source>
        <dbReference type="Proteomes" id="UP000032233"/>
    </source>
</evidence>
<evidence type="ECO:0000256" key="6">
    <source>
        <dbReference type="SAM" id="Coils"/>
    </source>
</evidence>
<dbReference type="AlphaFoldDB" id="A0A0D2GLV9"/>
<name>A0A0D2GLV9_9BACT</name>
<dbReference type="InParanoid" id="A0A0D2GLV9"/>
<dbReference type="Gene3D" id="2.30.30.40">
    <property type="entry name" value="SH3 Domains"/>
    <property type="match status" value="1"/>
</dbReference>
<dbReference type="NCBIfam" id="TIGR04211">
    <property type="entry name" value="SH3_and_anchor"/>
    <property type="match status" value="1"/>
</dbReference>
<proteinExistence type="predicted"/>
<evidence type="ECO:0000259" key="9">
    <source>
        <dbReference type="PROSITE" id="PS51781"/>
    </source>
</evidence>
<dbReference type="InterPro" id="IPR036028">
    <property type="entry name" value="SH3-like_dom_sf"/>
</dbReference>
<dbReference type="GO" id="GO:0016020">
    <property type="term" value="C:membrane"/>
    <property type="evidence" value="ECO:0007669"/>
    <property type="project" value="UniProtKB-SubCell"/>
</dbReference>
<evidence type="ECO:0000256" key="3">
    <source>
        <dbReference type="ARBA" id="ARBA00022729"/>
    </source>
</evidence>
<dbReference type="RefSeq" id="WP_044346443.1">
    <property type="nucleotide sequence ID" value="NZ_AZAC01000002.1"/>
</dbReference>
<dbReference type="SUPFAM" id="SSF50044">
    <property type="entry name" value="SH3-domain"/>
    <property type="match status" value="1"/>
</dbReference>
<evidence type="ECO:0000256" key="2">
    <source>
        <dbReference type="ARBA" id="ARBA00022692"/>
    </source>
</evidence>
<feature type="coiled-coil region" evidence="6">
    <location>
        <begin position="103"/>
        <end position="175"/>
    </location>
</feature>
<evidence type="ECO:0000256" key="7">
    <source>
        <dbReference type="SAM" id="Phobius"/>
    </source>
</evidence>
<organism evidence="10 11">
    <name type="scientific">Dethiosulfatarculus sandiegensis</name>
    <dbReference type="NCBI Taxonomy" id="1429043"/>
    <lineage>
        <taxon>Bacteria</taxon>
        <taxon>Pseudomonadati</taxon>
        <taxon>Thermodesulfobacteriota</taxon>
        <taxon>Desulfarculia</taxon>
        <taxon>Desulfarculales</taxon>
        <taxon>Desulfarculaceae</taxon>
        <taxon>Dethiosulfatarculus</taxon>
    </lineage>
</organism>
<keyword evidence="6" id="KW-0175">Coiled coil</keyword>
<dbReference type="InterPro" id="IPR016476">
    <property type="entry name" value="SH3_dom_pro"/>
</dbReference>
<comment type="subcellular location">
    <subcellularLocation>
        <location evidence="1">Membrane</location>
        <topology evidence="1">Single-pass membrane protein</topology>
    </subcellularLocation>
</comment>
<dbReference type="OrthoDB" id="5418566at2"/>
<evidence type="ECO:0000313" key="10">
    <source>
        <dbReference type="EMBL" id="KIX15687.1"/>
    </source>
</evidence>
<dbReference type="InterPro" id="IPR003646">
    <property type="entry name" value="SH3-like_bac-type"/>
</dbReference>
<keyword evidence="11" id="KW-1185">Reference proteome</keyword>
<reference evidence="10 11" key="1">
    <citation type="submission" date="2013-11" db="EMBL/GenBank/DDBJ databases">
        <title>Metagenomic analysis of a methanogenic consortium involved in long chain n-alkane degradation.</title>
        <authorList>
            <person name="Davidova I.A."/>
            <person name="Callaghan A.V."/>
            <person name="Wawrik B."/>
            <person name="Pruitt S."/>
            <person name="Marks C."/>
            <person name="Duncan K.E."/>
            <person name="Suflita J.M."/>
        </authorList>
    </citation>
    <scope>NUCLEOTIDE SEQUENCE [LARGE SCALE GENOMIC DNA]</scope>
    <source>
        <strain evidence="10 11">SPR</strain>
    </source>
</reference>
<dbReference type="SMART" id="SM00287">
    <property type="entry name" value="SH3b"/>
    <property type="match status" value="1"/>
</dbReference>
<evidence type="ECO:0000256" key="4">
    <source>
        <dbReference type="ARBA" id="ARBA00022989"/>
    </source>
</evidence>
<keyword evidence="4 7" id="KW-1133">Transmembrane helix</keyword>
<feature type="domain" description="SH3b" evidence="9">
    <location>
        <begin position="24"/>
        <end position="89"/>
    </location>
</feature>
<evidence type="ECO:0000256" key="5">
    <source>
        <dbReference type="ARBA" id="ARBA00023136"/>
    </source>
</evidence>
<evidence type="ECO:0000256" key="8">
    <source>
        <dbReference type="SAM" id="SignalP"/>
    </source>
</evidence>